<gene>
    <name evidence="8" type="ORF">AB0C36_38865</name>
</gene>
<dbReference type="InterPro" id="IPR000719">
    <property type="entry name" value="Prot_kinase_dom"/>
</dbReference>
<name>A0ABV3DW99_9ACTN</name>
<dbReference type="InterPro" id="IPR011990">
    <property type="entry name" value="TPR-like_helical_dom_sf"/>
</dbReference>
<dbReference type="InterPro" id="IPR011009">
    <property type="entry name" value="Kinase-like_dom_sf"/>
</dbReference>
<reference evidence="8 9" key="1">
    <citation type="submission" date="2024-06" db="EMBL/GenBank/DDBJ databases">
        <title>The Natural Products Discovery Center: Release of the First 8490 Sequenced Strains for Exploring Actinobacteria Biosynthetic Diversity.</title>
        <authorList>
            <person name="Kalkreuter E."/>
            <person name="Kautsar S.A."/>
            <person name="Yang D."/>
            <person name="Bader C.D."/>
            <person name="Teijaro C.N."/>
            <person name="Fluegel L."/>
            <person name="Davis C.M."/>
            <person name="Simpson J.R."/>
            <person name="Lauterbach L."/>
            <person name="Steele A.D."/>
            <person name="Gui C."/>
            <person name="Meng S."/>
            <person name="Li G."/>
            <person name="Viehrig K."/>
            <person name="Ye F."/>
            <person name="Su P."/>
            <person name="Kiefer A.F."/>
            <person name="Nichols A."/>
            <person name="Cepeda A.J."/>
            <person name="Yan W."/>
            <person name="Fan B."/>
            <person name="Jiang Y."/>
            <person name="Adhikari A."/>
            <person name="Zheng C.-J."/>
            <person name="Schuster L."/>
            <person name="Cowan T.M."/>
            <person name="Smanski M.J."/>
            <person name="Chevrette M.G."/>
            <person name="De Carvalho L.P.S."/>
            <person name="Shen B."/>
        </authorList>
    </citation>
    <scope>NUCLEOTIDE SEQUENCE [LARGE SCALE GENOMIC DNA]</scope>
    <source>
        <strain evidence="8 9">NPDC048946</strain>
    </source>
</reference>
<dbReference type="Proteomes" id="UP001551482">
    <property type="component" value="Unassembled WGS sequence"/>
</dbReference>
<evidence type="ECO:0000256" key="6">
    <source>
        <dbReference type="SAM" id="MobiDB-lite"/>
    </source>
</evidence>
<evidence type="ECO:0000256" key="4">
    <source>
        <dbReference type="ARBA" id="ARBA00022840"/>
    </source>
</evidence>
<keyword evidence="1 8" id="KW-0808">Transferase</keyword>
<evidence type="ECO:0000313" key="8">
    <source>
        <dbReference type="EMBL" id="MEU8139449.1"/>
    </source>
</evidence>
<dbReference type="Gene3D" id="1.10.510.10">
    <property type="entry name" value="Transferase(Phosphotransferase) domain 1"/>
    <property type="match status" value="1"/>
</dbReference>
<dbReference type="PROSITE" id="PS00107">
    <property type="entry name" value="PROTEIN_KINASE_ATP"/>
    <property type="match status" value="1"/>
</dbReference>
<evidence type="ECO:0000256" key="3">
    <source>
        <dbReference type="ARBA" id="ARBA00022777"/>
    </source>
</evidence>
<evidence type="ECO:0000256" key="2">
    <source>
        <dbReference type="ARBA" id="ARBA00022741"/>
    </source>
</evidence>
<feature type="compositionally biased region" description="Pro residues" evidence="6">
    <location>
        <begin position="316"/>
        <end position="337"/>
    </location>
</feature>
<evidence type="ECO:0000259" key="7">
    <source>
        <dbReference type="PROSITE" id="PS50011"/>
    </source>
</evidence>
<evidence type="ECO:0000256" key="1">
    <source>
        <dbReference type="ARBA" id="ARBA00022679"/>
    </source>
</evidence>
<evidence type="ECO:0000256" key="5">
    <source>
        <dbReference type="PROSITE-ProRule" id="PRU10141"/>
    </source>
</evidence>
<accession>A0ABV3DW99</accession>
<protein>
    <submittedName>
        <fullName evidence="8">Serine/threonine-protein kinase</fullName>
        <ecNumber evidence="8">2.7.11.1</ecNumber>
    </submittedName>
</protein>
<dbReference type="EC" id="2.7.11.1" evidence="8"/>
<dbReference type="SMART" id="SM00220">
    <property type="entry name" value="S_TKc"/>
    <property type="match status" value="1"/>
</dbReference>
<feature type="domain" description="Protein kinase" evidence="7">
    <location>
        <begin position="18"/>
        <end position="269"/>
    </location>
</feature>
<sequence length="626" mass="65995">MLAWEPLEAGDPAEVGPYQVLARLGAGGMGRVYLARSAAGRWVAVKTIRPEFTTVGEFRRRFTHEAQAAARVSGVFTASVVDSDPGARVPWIATAYVPAPSLKRLIKTCGPQPVDTVMWLGAGIAEALQSIHAVGVVHRDLKPSNILLDEHGPRVIDFGVVHAEGTYVSTGGTAAIGTPGYMSPEQAYGNVQVTTASDVYALGLTLICLATGQHELPVHAPTELDEPLRGIVERCLRRDARHRPEPAEVIRLLAAEVDLVAHDNARGWLGDQEWELVRAFRDAPMPAMPEQRTQSVPPPPRVPPGVVAPGAVGPGAVPPGAVPPGPTGHHPAAPPVPTGRHPVAAGPTGHHPAAPPAAGPALVPPTGHQRAVPQLPDPPEARAKRYAAARAYVPPQSASEQATIAHYDQACRLLHDGHVSDAAEAFRQATQVAGQVFGPWHAYAVCSLLGSIHATGRLGWAAAARDQALSATQGAFRALGADHPYTLLLRGEHAHWLGHSGDVPGAAEAAGLLAGDYLRTMGELAADTLSVRAEWAMWIAKVGDVDRAVSHFERLVGDCRTALGEDSLVTLDVKNAFAHWIGVQGDTARAVHLYTLLVGEAQAAQGTGSAYAASVRTRLEYWTARG</sequence>
<dbReference type="RefSeq" id="WP_358363553.1">
    <property type="nucleotide sequence ID" value="NZ_JBEZFP010000175.1"/>
</dbReference>
<keyword evidence="4 5" id="KW-0067">ATP-binding</keyword>
<feature type="compositionally biased region" description="Low complexity" evidence="6">
    <location>
        <begin position="304"/>
        <end position="315"/>
    </location>
</feature>
<evidence type="ECO:0000313" key="9">
    <source>
        <dbReference type="Proteomes" id="UP001551482"/>
    </source>
</evidence>
<dbReference type="PROSITE" id="PS50011">
    <property type="entry name" value="PROTEIN_KINASE_DOM"/>
    <property type="match status" value="1"/>
</dbReference>
<organism evidence="8 9">
    <name type="scientific">Streptodolium elevatio</name>
    <dbReference type="NCBI Taxonomy" id="3157996"/>
    <lineage>
        <taxon>Bacteria</taxon>
        <taxon>Bacillati</taxon>
        <taxon>Actinomycetota</taxon>
        <taxon>Actinomycetes</taxon>
        <taxon>Kitasatosporales</taxon>
        <taxon>Streptomycetaceae</taxon>
        <taxon>Streptodolium</taxon>
    </lineage>
</organism>
<dbReference type="Gene3D" id="3.30.200.20">
    <property type="entry name" value="Phosphorylase Kinase, domain 1"/>
    <property type="match status" value="1"/>
</dbReference>
<dbReference type="PROSITE" id="PS00108">
    <property type="entry name" value="PROTEIN_KINASE_ST"/>
    <property type="match status" value="1"/>
</dbReference>
<feature type="region of interest" description="Disordered" evidence="6">
    <location>
        <begin position="287"/>
        <end position="360"/>
    </location>
</feature>
<dbReference type="SUPFAM" id="SSF56112">
    <property type="entry name" value="Protein kinase-like (PK-like)"/>
    <property type="match status" value="1"/>
</dbReference>
<dbReference type="PANTHER" id="PTHR43289">
    <property type="entry name" value="MITOGEN-ACTIVATED PROTEIN KINASE KINASE KINASE 20-RELATED"/>
    <property type="match status" value="1"/>
</dbReference>
<dbReference type="Pfam" id="PF00069">
    <property type="entry name" value="Pkinase"/>
    <property type="match status" value="1"/>
</dbReference>
<dbReference type="InterPro" id="IPR017441">
    <property type="entry name" value="Protein_kinase_ATP_BS"/>
</dbReference>
<feature type="compositionally biased region" description="Low complexity" evidence="6">
    <location>
        <begin position="338"/>
        <end position="352"/>
    </location>
</feature>
<keyword evidence="9" id="KW-1185">Reference proteome</keyword>
<comment type="caution">
    <text evidence="8">The sequence shown here is derived from an EMBL/GenBank/DDBJ whole genome shotgun (WGS) entry which is preliminary data.</text>
</comment>
<dbReference type="PANTHER" id="PTHR43289:SF34">
    <property type="entry name" value="SERINE_THREONINE-PROTEIN KINASE YBDM-RELATED"/>
    <property type="match status" value="1"/>
</dbReference>
<feature type="binding site" evidence="5">
    <location>
        <position position="46"/>
    </location>
    <ligand>
        <name>ATP</name>
        <dbReference type="ChEBI" id="CHEBI:30616"/>
    </ligand>
</feature>
<keyword evidence="3 8" id="KW-0418">Kinase</keyword>
<dbReference type="SUPFAM" id="SSF48452">
    <property type="entry name" value="TPR-like"/>
    <property type="match status" value="1"/>
</dbReference>
<dbReference type="GO" id="GO:0004674">
    <property type="term" value="F:protein serine/threonine kinase activity"/>
    <property type="evidence" value="ECO:0007669"/>
    <property type="project" value="UniProtKB-EC"/>
</dbReference>
<keyword evidence="2 5" id="KW-0547">Nucleotide-binding</keyword>
<dbReference type="Gene3D" id="1.25.40.10">
    <property type="entry name" value="Tetratricopeptide repeat domain"/>
    <property type="match status" value="1"/>
</dbReference>
<dbReference type="CDD" id="cd14014">
    <property type="entry name" value="STKc_PknB_like"/>
    <property type="match status" value="1"/>
</dbReference>
<dbReference type="InterPro" id="IPR008271">
    <property type="entry name" value="Ser/Thr_kinase_AS"/>
</dbReference>
<proteinExistence type="predicted"/>
<dbReference type="EMBL" id="JBEZFP010000175">
    <property type="protein sequence ID" value="MEU8139449.1"/>
    <property type="molecule type" value="Genomic_DNA"/>
</dbReference>